<feature type="domain" description="JmjN" evidence="1">
    <location>
        <begin position="76"/>
        <end position="113"/>
    </location>
</feature>
<proteinExistence type="predicted"/>
<reference evidence="2" key="1">
    <citation type="submission" date="2023-03" db="EMBL/GenBank/DDBJ databases">
        <title>Chromosome-scale reference genome and RAD-based genetic map of yellow starthistle (Centaurea solstitialis) reveal putative structural variation and QTLs associated with invader traits.</title>
        <authorList>
            <person name="Reatini B."/>
            <person name="Cang F.A."/>
            <person name="Jiang Q."/>
            <person name="Mckibben M.T.W."/>
            <person name="Barker M.S."/>
            <person name="Rieseberg L.H."/>
            <person name="Dlugosch K.M."/>
        </authorList>
    </citation>
    <scope>NUCLEOTIDE SEQUENCE</scope>
    <source>
        <strain evidence="2">CAN-66</strain>
        <tissue evidence="2">Leaf</tissue>
    </source>
</reference>
<dbReference type="PANTHER" id="PTHR10694">
    <property type="entry name" value="LYSINE-SPECIFIC DEMETHYLASE"/>
    <property type="match status" value="1"/>
</dbReference>
<dbReference type="SMART" id="SM00545">
    <property type="entry name" value="JmjN"/>
    <property type="match status" value="1"/>
</dbReference>
<evidence type="ECO:0000259" key="1">
    <source>
        <dbReference type="PROSITE" id="PS51183"/>
    </source>
</evidence>
<dbReference type="InterPro" id="IPR003349">
    <property type="entry name" value="JmjN"/>
</dbReference>
<dbReference type="PROSITE" id="PS51183">
    <property type="entry name" value="JMJN"/>
    <property type="match status" value="1"/>
</dbReference>
<sequence length="113" mass="12494">MKASTLNDTACVTNLMTRSSGDALRDSTPCGVRSFGNRNIDAQSGGVVNGRDTMSKQKVEKFETTDLDWTDKMPECPVYYPSKEEFEDPLAYLQKISPEASRYGNGSLVHFTS</sequence>
<dbReference type="Proteomes" id="UP001172457">
    <property type="component" value="Chromosome 6"/>
</dbReference>
<dbReference type="Pfam" id="PF02375">
    <property type="entry name" value="JmjN"/>
    <property type="match status" value="1"/>
</dbReference>
<keyword evidence="3" id="KW-1185">Reference proteome</keyword>
<gene>
    <name evidence="2" type="ORF">OSB04_023051</name>
</gene>
<dbReference type="GO" id="GO:0000785">
    <property type="term" value="C:chromatin"/>
    <property type="evidence" value="ECO:0007669"/>
    <property type="project" value="TreeGrafter"/>
</dbReference>
<dbReference type="GO" id="GO:0032452">
    <property type="term" value="F:histone demethylase activity"/>
    <property type="evidence" value="ECO:0007669"/>
    <property type="project" value="TreeGrafter"/>
</dbReference>
<protein>
    <recommendedName>
        <fullName evidence="1">JmjN domain-containing protein</fullName>
    </recommendedName>
</protein>
<dbReference type="GO" id="GO:0005634">
    <property type="term" value="C:nucleus"/>
    <property type="evidence" value="ECO:0007669"/>
    <property type="project" value="TreeGrafter"/>
</dbReference>
<dbReference type="PANTHER" id="PTHR10694:SF143">
    <property type="entry name" value="JMJC DOMAIN, JMJN DOMAIN, ZINC FINGER, C5HC2-TYPE-RELATED"/>
    <property type="match status" value="1"/>
</dbReference>
<accession>A0AA38SIC9</accession>
<dbReference type="EMBL" id="JARYMX010000006">
    <property type="protein sequence ID" value="KAJ9543344.1"/>
    <property type="molecule type" value="Genomic_DNA"/>
</dbReference>
<comment type="caution">
    <text evidence="2">The sequence shown here is derived from an EMBL/GenBank/DDBJ whole genome shotgun (WGS) entry which is preliminary data.</text>
</comment>
<dbReference type="GO" id="GO:0010468">
    <property type="term" value="P:regulation of gene expression"/>
    <property type="evidence" value="ECO:0007669"/>
    <property type="project" value="TreeGrafter"/>
</dbReference>
<evidence type="ECO:0000313" key="3">
    <source>
        <dbReference type="Proteomes" id="UP001172457"/>
    </source>
</evidence>
<dbReference type="Gene3D" id="2.60.120.650">
    <property type="entry name" value="Cupin"/>
    <property type="match status" value="1"/>
</dbReference>
<evidence type="ECO:0000313" key="2">
    <source>
        <dbReference type="EMBL" id="KAJ9543344.1"/>
    </source>
</evidence>
<dbReference type="AlphaFoldDB" id="A0AA38SIC9"/>
<name>A0AA38SIC9_9ASTR</name>
<organism evidence="2 3">
    <name type="scientific">Centaurea solstitialis</name>
    <name type="common">yellow star-thistle</name>
    <dbReference type="NCBI Taxonomy" id="347529"/>
    <lineage>
        <taxon>Eukaryota</taxon>
        <taxon>Viridiplantae</taxon>
        <taxon>Streptophyta</taxon>
        <taxon>Embryophyta</taxon>
        <taxon>Tracheophyta</taxon>
        <taxon>Spermatophyta</taxon>
        <taxon>Magnoliopsida</taxon>
        <taxon>eudicotyledons</taxon>
        <taxon>Gunneridae</taxon>
        <taxon>Pentapetalae</taxon>
        <taxon>asterids</taxon>
        <taxon>campanulids</taxon>
        <taxon>Asterales</taxon>
        <taxon>Asteraceae</taxon>
        <taxon>Carduoideae</taxon>
        <taxon>Cardueae</taxon>
        <taxon>Centaureinae</taxon>
        <taxon>Centaurea</taxon>
    </lineage>
</organism>